<sequence>MEDGRRNVRPAGLLSAVAVVVALAGVMFGGWLIWGGQPLPMNARNLEPTGEEGRAAADPLAVADFESGLESYAYVRSWPEVKNMQFLGPAEIEAYESGDAGAARVAVASRRPEGKVIVAVVQLRDRDAALAAADALDAYQFEAGFERRYPEPTSVQRQTEVFPLQGTQEQRKAVARVHYVHRDLVVRLELHANSADDVRQRFTALLARQLEVLPADG</sequence>
<evidence type="ECO:0000313" key="2">
    <source>
        <dbReference type="EMBL" id="SES49891.1"/>
    </source>
</evidence>
<dbReference type="OrthoDB" id="3693559at2"/>
<protein>
    <submittedName>
        <fullName evidence="2">Uncharacterized protein</fullName>
    </submittedName>
</protein>
<keyword evidence="1" id="KW-0812">Transmembrane</keyword>
<name>A0A1H9XUU9_9PSEU</name>
<keyword evidence="1" id="KW-1133">Transmembrane helix</keyword>
<dbReference type="EMBL" id="FOFT01000018">
    <property type="protein sequence ID" value="SES49891.1"/>
    <property type="molecule type" value="Genomic_DNA"/>
</dbReference>
<accession>A0A1H9XUU9</accession>
<dbReference type="AlphaFoldDB" id="A0A1H9XUU9"/>
<reference evidence="3" key="1">
    <citation type="submission" date="2016-10" db="EMBL/GenBank/DDBJ databases">
        <authorList>
            <person name="Varghese N."/>
            <person name="Submissions S."/>
        </authorList>
    </citation>
    <scope>NUCLEOTIDE SEQUENCE [LARGE SCALE GENOMIC DNA]</scope>
    <source>
        <strain evidence="3">CGMCC 4.578</strain>
    </source>
</reference>
<dbReference type="RefSeq" id="WP_090072070.1">
    <property type="nucleotide sequence ID" value="NZ_FOFT01000018.1"/>
</dbReference>
<gene>
    <name evidence="2" type="ORF">SAMN05216195_118125</name>
</gene>
<evidence type="ECO:0000256" key="1">
    <source>
        <dbReference type="SAM" id="Phobius"/>
    </source>
</evidence>
<proteinExistence type="predicted"/>
<dbReference type="Proteomes" id="UP000199028">
    <property type="component" value="Unassembled WGS sequence"/>
</dbReference>
<feature type="transmembrane region" description="Helical" evidence="1">
    <location>
        <begin position="12"/>
        <end position="34"/>
    </location>
</feature>
<evidence type="ECO:0000313" key="3">
    <source>
        <dbReference type="Proteomes" id="UP000199028"/>
    </source>
</evidence>
<keyword evidence="3" id="KW-1185">Reference proteome</keyword>
<keyword evidence="1" id="KW-0472">Membrane</keyword>
<organism evidence="2 3">
    <name type="scientific">Lentzea flaviverrucosa</name>
    <dbReference type="NCBI Taxonomy" id="200379"/>
    <lineage>
        <taxon>Bacteria</taxon>
        <taxon>Bacillati</taxon>
        <taxon>Actinomycetota</taxon>
        <taxon>Actinomycetes</taxon>
        <taxon>Pseudonocardiales</taxon>
        <taxon>Pseudonocardiaceae</taxon>
        <taxon>Lentzea</taxon>
    </lineage>
</organism>